<dbReference type="PANTHER" id="PTHR21340">
    <property type="entry name" value="DIADENOSINE 5,5-P1,P4-TETRAPHOSPHATE PYROPHOSPHOHYDROLASE MUTT"/>
    <property type="match status" value="1"/>
</dbReference>
<reference evidence="8" key="2">
    <citation type="journal article" date="2021" name="PeerJ">
        <title>Extensive microbial diversity within the chicken gut microbiome revealed by metagenomics and culture.</title>
        <authorList>
            <person name="Gilroy R."/>
            <person name="Ravi A."/>
            <person name="Getino M."/>
            <person name="Pursley I."/>
            <person name="Horton D.L."/>
            <person name="Alikhan N.F."/>
            <person name="Baker D."/>
            <person name="Gharbi K."/>
            <person name="Hall N."/>
            <person name="Watson M."/>
            <person name="Adriaenssens E.M."/>
            <person name="Foster-Nyarko E."/>
            <person name="Jarju S."/>
            <person name="Secka A."/>
            <person name="Antonio M."/>
            <person name="Oren A."/>
            <person name="Chaudhuri R.R."/>
            <person name="La Ragione R."/>
            <person name="Hildebrand F."/>
            <person name="Pallen M.J."/>
        </authorList>
    </citation>
    <scope>NUCLEOTIDE SEQUENCE</scope>
    <source>
        <strain evidence="8">ChiSjej1B19-3389</strain>
    </source>
</reference>
<evidence type="ECO:0000256" key="6">
    <source>
        <dbReference type="RuleBase" id="RU003476"/>
    </source>
</evidence>
<evidence type="ECO:0000256" key="1">
    <source>
        <dbReference type="ARBA" id="ARBA00005582"/>
    </source>
</evidence>
<evidence type="ECO:0000256" key="5">
    <source>
        <dbReference type="ARBA" id="ARBA00032644"/>
    </source>
</evidence>
<dbReference type="InterPro" id="IPR051325">
    <property type="entry name" value="Nudix_hydrolase_domain"/>
</dbReference>
<evidence type="ECO:0000313" key="9">
    <source>
        <dbReference type="Proteomes" id="UP000886787"/>
    </source>
</evidence>
<reference evidence="8" key="1">
    <citation type="submission" date="2020-10" db="EMBL/GenBank/DDBJ databases">
        <authorList>
            <person name="Gilroy R."/>
        </authorList>
    </citation>
    <scope>NUCLEOTIDE SEQUENCE</scope>
    <source>
        <strain evidence="8">ChiSjej1B19-3389</strain>
    </source>
</reference>
<keyword evidence="3" id="KW-0547">Nucleotide-binding</keyword>
<dbReference type="PANTHER" id="PTHR21340:SF0">
    <property type="entry name" value="BIS(5'-NUCLEOSYL)-TETRAPHOSPHATASE [ASYMMETRICAL]"/>
    <property type="match status" value="1"/>
</dbReference>
<organism evidence="8 9">
    <name type="scientific">Candidatus Scatavimonas merdigallinarum</name>
    <dbReference type="NCBI Taxonomy" id="2840914"/>
    <lineage>
        <taxon>Bacteria</taxon>
        <taxon>Bacillati</taxon>
        <taxon>Bacillota</taxon>
        <taxon>Clostridia</taxon>
        <taxon>Eubacteriales</taxon>
        <taxon>Oscillospiraceae</taxon>
        <taxon>Oscillospiraceae incertae sedis</taxon>
        <taxon>Candidatus Scatavimonas</taxon>
    </lineage>
</organism>
<dbReference type="PRINTS" id="PR00502">
    <property type="entry name" value="NUDIXFAMILY"/>
</dbReference>
<gene>
    <name evidence="8" type="ORF">IAD32_06385</name>
</gene>
<proteinExistence type="inferred from homology"/>
<dbReference type="PROSITE" id="PS00893">
    <property type="entry name" value="NUDIX_BOX"/>
    <property type="match status" value="1"/>
</dbReference>
<protein>
    <recommendedName>
        <fullName evidence="2">Bis(5'-nucleosyl)-tetraphosphatase [asymmetrical]</fullName>
    </recommendedName>
    <alternativeName>
        <fullName evidence="5">Diadenosine 5',5'''-P1,P4-tetraphosphate asymmetrical hydrolase</fullName>
    </alternativeName>
</protein>
<evidence type="ECO:0000256" key="3">
    <source>
        <dbReference type="ARBA" id="ARBA00022741"/>
    </source>
</evidence>
<dbReference type="InterPro" id="IPR020084">
    <property type="entry name" value="NUDIX_hydrolase_CS"/>
</dbReference>
<dbReference type="EMBL" id="DVFW01000028">
    <property type="protein sequence ID" value="HIQ80895.1"/>
    <property type="molecule type" value="Genomic_DNA"/>
</dbReference>
<dbReference type="InterPro" id="IPR000086">
    <property type="entry name" value="NUDIX_hydrolase_dom"/>
</dbReference>
<dbReference type="GO" id="GO:0004081">
    <property type="term" value="F:bis(5'-nucleosyl)-tetraphosphatase (asymmetrical) activity"/>
    <property type="evidence" value="ECO:0007669"/>
    <property type="project" value="TreeGrafter"/>
</dbReference>
<dbReference type="CDD" id="cd03428">
    <property type="entry name" value="NUDIX_Ap4A_Nudt2"/>
    <property type="match status" value="1"/>
</dbReference>
<dbReference type="InterPro" id="IPR015797">
    <property type="entry name" value="NUDIX_hydrolase-like_dom_sf"/>
</dbReference>
<dbReference type="Pfam" id="PF00293">
    <property type="entry name" value="NUDIX"/>
    <property type="match status" value="1"/>
</dbReference>
<dbReference type="GO" id="GO:0006167">
    <property type="term" value="P:AMP biosynthetic process"/>
    <property type="evidence" value="ECO:0007669"/>
    <property type="project" value="TreeGrafter"/>
</dbReference>
<evidence type="ECO:0000313" key="8">
    <source>
        <dbReference type="EMBL" id="HIQ80895.1"/>
    </source>
</evidence>
<comment type="similarity">
    <text evidence="1 6">Belongs to the Nudix hydrolase family.</text>
</comment>
<dbReference type="InterPro" id="IPR020476">
    <property type="entry name" value="Nudix_hydrolase"/>
</dbReference>
<keyword evidence="4 6" id="KW-0378">Hydrolase</keyword>
<dbReference type="AlphaFoldDB" id="A0A9D0ZI05"/>
<dbReference type="Gene3D" id="3.90.79.10">
    <property type="entry name" value="Nucleoside Triphosphate Pyrophosphohydrolase"/>
    <property type="match status" value="1"/>
</dbReference>
<evidence type="ECO:0000256" key="2">
    <source>
        <dbReference type="ARBA" id="ARBA00018911"/>
    </source>
</evidence>
<evidence type="ECO:0000256" key="4">
    <source>
        <dbReference type="ARBA" id="ARBA00022801"/>
    </source>
</evidence>
<dbReference type="InterPro" id="IPR003565">
    <property type="entry name" value="Tetra_PHTase"/>
</dbReference>
<sequence>MKWKEGNDPMLGTHATAALYGQISRRGVYSGYLCNGPAKGKPAYILASKTPCEQFDCTVIALAPQPGGKEVKIIVAPENDIFYEPQIREKLKIVRNLDISRLSCLYEKSCGAVVFYRSAQGIRILLVKNHNGKYWSFPKGHVEKGENEKETALREIKEETGLSVNIYENYRQISDYCPFGKIKKRVIFFLAETPTDQVHIQHDEIDSYVWASFAQAQKMCSYENDLRVLETARRYLEANSKVQE</sequence>
<feature type="domain" description="Nudix hydrolase" evidence="7">
    <location>
        <begin position="105"/>
        <end position="233"/>
    </location>
</feature>
<evidence type="ECO:0000259" key="7">
    <source>
        <dbReference type="PROSITE" id="PS51462"/>
    </source>
</evidence>
<dbReference type="PROSITE" id="PS51462">
    <property type="entry name" value="NUDIX"/>
    <property type="match status" value="1"/>
</dbReference>
<dbReference type="GO" id="GO:0000166">
    <property type="term" value="F:nucleotide binding"/>
    <property type="evidence" value="ECO:0007669"/>
    <property type="project" value="UniProtKB-KW"/>
</dbReference>
<dbReference type="Proteomes" id="UP000886787">
    <property type="component" value="Unassembled WGS sequence"/>
</dbReference>
<accession>A0A9D0ZI05</accession>
<name>A0A9D0ZI05_9FIRM</name>
<dbReference type="SUPFAM" id="SSF55811">
    <property type="entry name" value="Nudix"/>
    <property type="match status" value="1"/>
</dbReference>
<dbReference type="GO" id="GO:0006754">
    <property type="term" value="P:ATP biosynthetic process"/>
    <property type="evidence" value="ECO:0007669"/>
    <property type="project" value="TreeGrafter"/>
</dbReference>
<comment type="caution">
    <text evidence="8">The sequence shown here is derived from an EMBL/GenBank/DDBJ whole genome shotgun (WGS) entry which is preliminary data.</text>
</comment>